<organism evidence="9 10">
    <name type="scientific">Candidatus Caccovicinus merdipullorum</name>
    <dbReference type="NCBI Taxonomy" id="2840724"/>
    <lineage>
        <taxon>Bacteria</taxon>
        <taxon>Bacillati</taxon>
        <taxon>Bacillota</taxon>
        <taxon>Clostridia</taxon>
        <taxon>Eubacteriales</taxon>
        <taxon>Candidatus Caccovicinus</taxon>
    </lineage>
</organism>
<comment type="subcellular location">
    <subcellularLocation>
        <location evidence="1 7">Cell membrane</location>
        <topology evidence="1 7">Multi-pass membrane protein</topology>
    </subcellularLocation>
</comment>
<dbReference type="GO" id="GO:0055085">
    <property type="term" value="P:transmembrane transport"/>
    <property type="evidence" value="ECO:0007669"/>
    <property type="project" value="InterPro"/>
</dbReference>
<dbReference type="SUPFAM" id="SSF161098">
    <property type="entry name" value="MetI-like"/>
    <property type="match status" value="1"/>
</dbReference>
<evidence type="ECO:0000313" key="9">
    <source>
        <dbReference type="EMBL" id="HIT40551.1"/>
    </source>
</evidence>
<dbReference type="AlphaFoldDB" id="A0A9D1GGS6"/>
<feature type="domain" description="ABC transmembrane type-1" evidence="8">
    <location>
        <begin position="1"/>
        <end position="166"/>
    </location>
</feature>
<keyword evidence="3" id="KW-1003">Cell membrane</keyword>
<evidence type="ECO:0000256" key="3">
    <source>
        <dbReference type="ARBA" id="ARBA00022475"/>
    </source>
</evidence>
<keyword evidence="6 7" id="KW-0472">Membrane</keyword>
<proteinExistence type="inferred from homology"/>
<dbReference type="EMBL" id="DVKS01000009">
    <property type="protein sequence ID" value="HIT40551.1"/>
    <property type="molecule type" value="Genomic_DNA"/>
</dbReference>
<evidence type="ECO:0000256" key="5">
    <source>
        <dbReference type="ARBA" id="ARBA00022989"/>
    </source>
</evidence>
<comment type="similarity">
    <text evidence="7">Belongs to the binding-protein-dependent transport system permease family.</text>
</comment>
<evidence type="ECO:0000256" key="6">
    <source>
        <dbReference type="ARBA" id="ARBA00023136"/>
    </source>
</evidence>
<dbReference type="GO" id="GO:0005886">
    <property type="term" value="C:plasma membrane"/>
    <property type="evidence" value="ECO:0007669"/>
    <property type="project" value="UniProtKB-SubCell"/>
</dbReference>
<feature type="transmembrane region" description="Helical" evidence="7">
    <location>
        <begin position="44"/>
        <end position="62"/>
    </location>
</feature>
<gene>
    <name evidence="9" type="ORF">IAB60_00370</name>
</gene>
<dbReference type="InterPro" id="IPR000515">
    <property type="entry name" value="MetI-like"/>
</dbReference>
<dbReference type="PROSITE" id="PS50928">
    <property type="entry name" value="ABC_TM1"/>
    <property type="match status" value="1"/>
</dbReference>
<feature type="transmembrane region" description="Helical" evidence="7">
    <location>
        <begin position="148"/>
        <end position="166"/>
    </location>
</feature>
<dbReference type="PANTHER" id="PTHR43744:SF12">
    <property type="entry name" value="ABC TRANSPORTER PERMEASE PROTEIN MG189-RELATED"/>
    <property type="match status" value="1"/>
</dbReference>
<feature type="transmembrane region" description="Helical" evidence="7">
    <location>
        <begin position="9"/>
        <end position="32"/>
    </location>
</feature>
<keyword evidence="4 7" id="KW-0812">Transmembrane</keyword>
<sequence>GCFKGKDALFILVLGALMIPDQVTFLPIYVMISKAGLVNTYSSMIIPSMCSAYFIFMLRQAFMSVDDSYLEAARMDGVGRTGVIFRILVPMCRPTVITTALITFINGWNSYFWPKIMTTNQSHRTVALGVQELRQSVAAMEVTNFNHIMAGATISIVPVCVLFFFLQKYIVSGMSKAAMK</sequence>
<comment type="caution">
    <text evidence="9">The sequence shown here is derived from an EMBL/GenBank/DDBJ whole genome shotgun (WGS) entry which is preliminary data.</text>
</comment>
<keyword evidence="5 7" id="KW-1133">Transmembrane helix</keyword>
<evidence type="ECO:0000256" key="1">
    <source>
        <dbReference type="ARBA" id="ARBA00004651"/>
    </source>
</evidence>
<accession>A0A9D1GGS6</accession>
<dbReference type="CDD" id="cd06261">
    <property type="entry name" value="TM_PBP2"/>
    <property type="match status" value="1"/>
</dbReference>
<dbReference type="PANTHER" id="PTHR43744">
    <property type="entry name" value="ABC TRANSPORTER PERMEASE PROTEIN MG189-RELATED-RELATED"/>
    <property type="match status" value="1"/>
</dbReference>
<feature type="non-terminal residue" evidence="9">
    <location>
        <position position="1"/>
    </location>
</feature>
<dbReference type="Gene3D" id="1.10.3720.10">
    <property type="entry name" value="MetI-like"/>
    <property type="match status" value="1"/>
</dbReference>
<dbReference type="InterPro" id="IPR035906">
    <property type="entry name" value="MetI-like_sf"/>
</dbReference>
<evidence type="ECO:0000256" key="7">
    <source>
        <dbReference type="RuleBase" id="RU363032"/>
    </source>
</evidence>
<feature type="transmembrane region" description="Helical" evidence="7">
    <location>
        <begin position="83"/>
        <end position="105"/>
    </location>
</feature>
<reference evidence="9" key="2">
    <citation type="journal article" date="2021" name="PeerJ">
        <title>Extensive microbial diversity within the chicken gut microbiome revealed by metagenomics and culture.</title>
        <authorList>
            <person name="Gilroy R."/>
            <person name="Ravi A."/>
            <person name="Getino M."/>
            <person name="Pursley I."/>
            <person name="Horton D.L."/>
            <person name="Alikhan N.F."/>
            <person name="Baker D."/>
            <person name="Gharbi K."/>
            <person name="Hall N."/>
            <person name="Watson M."/>
            <person name="Adriaenssens E.M."/>
            <person name="Foster-Nyarko E."/>
            <person name="Jarju S."/>
            <person name="Secka A."/>
            <person name="Antonio M."/>
            <person name="Oren A."/>
            <person name="Chaudhuri R.R."/>
            <person name="La Ragione R."/>
            <person name="Hildebrand F."/>
            <person name="Pallen M.J."/>
        </authorList>
    </citation>
    <scope>NUCLEOTIDE SEQUENCE</scope>
    <source>
        <strain evidence="9">CHK123-3438</strain>
    </source>
</reference>
<dbReference type="Proteomes" id="UP000886860">
    <property type="component" value="Unassembled WGS sequence"/>
</dbReference>
<keyword evidence="2 7" id="KW-0813">Transport</keyword>
<dbReference type="Pfam" id="PF00528">
    <property type="entry name" value="BPD_transp_1"/>
    <property type="match status" value="1"/>
</dbReference>
<evidence type="ECO:0000313" key="10">
    <source>
        <dbReference type="Proteomes" id="UP000886860"/>
    </source>
</evidence>
<evidence type="ECO:0000256" key="2">
    <source>
        <dbReference type="ARBA" id="ARBA00022448"/>
    </source>
</evidence>
<reference evidence="9" key="1">
    <citation type="submission" date="2020-10" db="EMBL/GenBank/DDBJ databases">
        <authorList>
            <person name="Gilroy R."/>
        </authorList>
    </citation>
    <scope>NUCLEOTIDE SEQUENCE</scope>
    <source>
        <strain evidence="9">CHK123-3438</strain>
    </source>
</reference>
<evidence type="ECO:0000259" key="8">
    <source>
        <dbReference type="PROSITE" id="PS50928"/>
    </source>
</evidence>
<name>A0A9D1GGS6_9FIRM</name>
<evidence type="ECO:0000256" key="4">
    <source>
        <dbReference type="ARBA" id="ARBA00022692"/>
    </source>
</evidence>
<protein>
    <submittedName>
        <fullName evidence="9">Carbohydrate ABC transporter permease</fullName>
    </submittedName>
</protein>